<dbReference type="InterPro" id="IPR010130">
    <property type="entry name" value="T1SS_OMP_TolC"/>
</dbReference>
<dbReference type="SUPFAM" id="SSF56954">
    <property type="entry name" value="Outer membrane efflux proteins (OEP)"/>
    <property type="match status" value="1"/>
</dbReference>
<keyword evidence="10" id="KW-1185">Reference proteome</keyword>
<evidence type="ECO:0000256" key="1">
    <source>
        <dbReference type="ARBA" id="ARBA00004442"/>
    </source>
</evidence>
<sequence>MRLSSRVLQFIAIVAPLAFCQPASALDLIQSYREALANDSTFAAARYANLAGQERLPQARAFLLPNVGASLGRTHAESDSGPFSVTNNSTDLGLQLTQPLFNWSIWQGYEQSKLLVAISDAQLIQARQDLALRVSQAYFNVLAAQDDLVFIAAQKSAISEQLASAQRNFEIGTATITDTHEAQARYDLVIATELQAESALDLARSALQQVIGTSPGQLATLRSNVEVPAPQPARVDDWISQAVTQNLNVIQSQLNTEVAARSVEIAKAGHLPTVALTASLGRNVQGNAQTQSGVTLPRGTTTRTIGVQVLVPVFSGYATSSRISESVALREKALFDLESTRRNVSQLTRQAYLGVTSGLAQIQALKAAEVSSRSALDANKTGYEVGVRINIDVLNAQQQLFSTQRDLARARYDTLQNSLQLKSAIGVLSEADVEGINRLLVP</sequence>
<keyword evidence="7" id="KW-0998">Cell outer membrane</keyword>
<dbReference type="Proteomes" id="UP000325161">
    <property type="component" value="Chromosome"/>
</dbReference>
<dbReference type="NCBIfam" id="TIGR01844">
    <property type="entry name" value="type_I_sec_TolC"/>
    <property type="match status" value="1"/>
</dbReference>
<keyword evidence="5" id="KW-0812">Transmembrane</keyword>
<feature type="signal peptide" evidence="8">
    <location>
        <begin position="1"/>
        <end position="25"/>
    </location>
</feature>
<dbReference type="GO" id="GO:0015288">
    <property type="term" value="F:porin activity"/>
    <property type="evidence" value="ECO:0007669"/>
    <property type="project" value="TreeGrafter"/>
</dbReference>
<keyword evidence="8" id="KW-0732">Signal</keyword>
<evidence type="ECO:0000256" key="7">
    <source>
        <dbReference type="ARBA" id="ARBA00023237"/>
    </source>
</evidence>
<dbReference type="RefSeq" id="WP_148817843.1">
    <property type="nucleotide sequence ID" value="NZ_CP043046.1"/>
</dbReference>
<dbReference type="EMBL" id="CP043046">
    <property type="protein sequence ID" value="QEI08372.1"/>
    <property type="molecule type" value="Genomic_DNA"/>
</dbReference>
<dbReference type="OrthoDB" id="9813458at2"/>
<evidence type="ECO:0000256" key="4">
    <source>
        <dbReference type="ARBA" id="ARBA00022452"/>
    </source>
</evidence>
<dbReference type="Pfam" id="PF02321">
    <property type="entry name" value="OEP"/>
    <property type="match status" value="2"/>
</dbReference>
<proteinExistence type="inferred from homology"/>
<dbReference type="KEGG" id="pacr:FXN63_22950"/>
<name>A0A5C0B186_9BURK</name>
<dbReference type="InterPro" id="IPR051906">
    <property type="entry name" value="TolC-like"/>
</dbReference>
<keyword evidence="4" id="KW-1134">Transmembrane beta strand</keyword>
<evidence type="ECO:0000313" key="10">
    <source>
        <dbReference type="Proteomes" id="UP000325161"/>
    </source>
</evidence>
<feature type="chain" id="PRO_5022714131" evidence="8">
    <location>
        <begin position="26"/>
        <end position="442"/>
    </location>
</feature>
<dbReference type="AlphaFoldDB" id="A0A5C0B186"/>
<comment type="subcellular location">
    <subcellularLocation>
        <location evidence="1">Cell outer membrane</location>
    </subcellularLocation>
</comment>
<keyword evidence="3" id="KW-0813">Transport</keyword>
<evidence type="ECO:0000256" key="8">
    <source>
        <dbReference type="SAM" id="SignalP"/>
    </source>
</evidence>
<dbReference type="PANTHER" id="PTHR30026:SF20">
    <property type="entry name" value="OUTER MEMBRANE PROTEIN TOLC"/>
    <property type="match status" value="1"/>
</dbReference>
<dbReference type="InterPro" id="IPR003423">
    <property type="entry name" value="OMP_efflux"/>
</dbReference>
<comment type="similarity">
    <text evidence="2">Belongs to the outer membrane factor (OMF) (TC 1.B.17) family.</text>
</comment>
<gene>
    <name evidence="9" type="ORF">FXN63_22950</name>
</gene>
<dbReference type="GO" id="GO:0009279">
    <property type="term" value="C:cell outer membrane"/>
    <property type="evidence" value="ECO:0007669"/>
    <property type="project" value="UniProtKB-SubCell"/>
</dbReference>
<keyword evidence="6" id="KW-0472">Membrane</keyword>
<evidence type="ECO:0000256" key="6">
    <source>
        <dbReference type="ARBA" id="ARBA00023136"/>
    </source>
</evidence>
<evidence type="ECO:0000256" key="5">
    <source>
        <dbReference type="ARBA" id="ARBA00022692"/>
    </source>
</evidence>
<dbReference type="PANTHER" id="PTHR30026">
    <property type="entry name" value="OUTER MEMBRANE PROTEIN TOLC"/>
    <property type="match status" value="1"/>
</dbReference>
<dbReference type="GO" id="GO:0015562">
    <property type="term" value="F:efflux transmembrane transporter activity"/>
    <property type="evidence" value="ECO:0007669"/>
    <property type="project" value="InterPro"/>
</dbReference>
<dbReference type="GO" id="GO:1990281">
    <property type="term" value="C:efflux pump complex"/>
    <property type="evidence" value="ECO:0007669"/>
    <property type="project" value="TreeGrafter"/>
</dbReference>
<evidence type="ECO:0000256" key="2">
    <source>
        <dbReference type="ARBA" id="ARBA00007613"/>
    </source>
</evidence>
<evidence type="ECO:0000256" key="3">
    <source>
        <dbReference type="ARBA" id="ARBA00022448"/>
    </source>
</evidence>
<organism evidence="9 10">
    <name type="scientific">Pigmentiphaga aceris</name>
    <dbReference type="NCBI Taxonomy" id="1940612"/>
    <lineage>
        <taxon>Bacteria</taxon>
        <taxon>Pseudomonadati</taxon>
        <taxon>Pseudomonadota</taxon>
        <taxon>Betaproteobacteria</taxon>
        <taxon>Burkholderiales</taxon>
        <taxon>Alcaligenaceae</taxon>
        <taxon>Pigmentiphaga</taxon>
    </lineage>
</organism>
<dbReference type="Gene3D" id="1.20.1600.10">
    <property type="entry name" value="Outer membrane efflux proteins (OEP)"/>
    <property type="match status" value="1"/>
</dbReference>
<accession>A0A5C0B186</accession>
<evidence type="ECO:0000313" key="9">
    <source>
        <dbReference type="EMBL" id="QEI08372.1"/>
    </source>
</evidence>
<protein>
    <submittedName>
        <fullName evidence="9">TolC family outer membrane protein</fullName>
    </submittedName>
</protein>
<reference evidence="9 10" key="1">
    <citation type="submission" date="2019-08" db="EMBL/GenBank/DDBJ databases">
        <title>Amphibian skin-associated Pigmentiphaga: genome sequence and occurrence across geography and hosts.</title>
        <authorList>
            <person name="Bletz M.C."/>
            <person name="Bunk B."/>
            <person name="Sproeer C."/>
            <person name="Biwer P."/>
            <person name="Reiter S."/>
            <person name="Rabemananjara F.C.E."/>
            <person name="Schulz S."/>
            <person name="Overmann J."/>
            <person name="Vences M."/>
        </authorList>
    </citation>
    <scope>NUCLEOTIDE SEQUENCE [LARGE SCALE GENOMIC DNA]</scope>
    <source>
        <strain evidence="9 10">Mada1488</strain>
    </source>
</reference>